<evidence type="ECO:0000259" key="14">
    <source>
        <dbReference type="Pfam" id="PF07715"/>
    </source>
</evidence>
<dbReference type="SUPFAM" id="SSF56935">
    <property type="entry name" value="Porins"/>
    <property type="match status" value="1"/>
</dbReference>
<keyword evidence="3 10" id="KW-1134">Transmembrane beta strand</keyword>
<evidence type="ECO:0000256" key="6">
    <source>
        <dbReference type="ARBA" id="ARBA00023077"/>
    </source>
</evidence>
<evidence type="ECO:0000256" key="3">
    <source>
        <dbReference type="ARBA" id="ARBA00022452"/>
    </source>
</evidence>
<evidence type="ECO:0000256" key="4">
    <source>
        <dbReference type="ARBA" id="ARBA00022692"/>
    </source>
</evidence>
<dbReference type="Proteomes" id="UP000216189">
    <property type="component" value="Unassembled WGS sequence"/>
</dbReference>
<evidence type="ECO:0000256" key="12">
    <source>
        <dbReference type="SAM" id="SignalP"/>
    </source>
</evidence>
<comment type="similarity">
    <text evidence="10 11">Belongs to the TonB-dependent receptor family.</text>
</comment>
<dbReference type="InterPro" id="IPR000531">
    <property type="entry name" value="Beta-barrel_TonB"/>
</dbReference>
<feature type="chain" id="PRO_5045540161" description="TonB-dependent receptor" evidence="12">
    <location>
        <begin position="22"/>
        <end position="696"/>
    </location>
</feature>
<keyword evidence="9 10" id="KW-0998">Cell outer membrane</keyword>
<proteinExistence type="inferred from homology"/>
<evidence type="ECO:0000256" key="11">
    <source>
        <dbReference type="RuleBase" id="RU003357"/>
    </source>
</evidence>
<evidence type="ECO:0000256" key="7">
    <source>
        <dbReference type="ARBA" id="ARBA00023136"/>
    </source>
</evidence>
<keyword evidence="4 10" id="KW-0812">Transmembrane</keyword>
<dbReference type="Gene3D" id="2.170.130.10">
    <property type="entry name" value="TonB-dependent receptor, plug domain"/>
    <property type="match status" value="1"/>
</dbReference>
<comment type="subcellular location">
    <subcellularLocation>
        <location evidence="1 10">Cell outer membrane</location>
        <topology evidence="1 10">Multi-pass membrane protein</topology>
    </subcellularLocation>
</comment>
<dbReference type="EMBL" id="NPJF01000073">
    <property type="protein sequence ID" value="OYP53065.1"/>
    <property type="molecule type" value="Genomic_DNA"/>
</dbReference>
<keyword evidence="5 12" id="KW-0732">Signal</keyword>
<dbReference type="InterPro" id="IPR039426">
    <property type="entry name" value="TonB-dep_rcpt-like"/>
</dbReference>
<keyword evidence="8" id="KW-0675">Receptor</keyword>
<organism evidence="15 16">
    <name type="scientific">Segatella bryantii</name>
    <name type="common">Prevotella bryantii</name>
    <dbReference type="NCBI Taxonomy" id="77095"/>
    <lineage>
        <taxon>Bacteria</taxon>
        <taxon>Pseudomonadati</taxon>
        <taxon>Bacteroidota</taxon>
        <taxon>Bacteroidia</taxon>
        <taxon>Bacteroidales</taxon>
        <taxon>Prevotellaceae</taxon>
        <taxon>Segatella</taxon>
    </lineage>
</organism>
<protein>
    <recommendedName>
        <fullName evidence="17">TonB-dependent receptor</fullName>
    </recommendedName>
</protein>
<evidence type="ECO:0000259" key="13">
    <source>
        <dbReference type="Pfam" id="PF00593"/>
    </source>
</evidence>
<keyword evidence="6 11" id="KW-0798">TonB box</keyword>
<gene>
    <name evidence="15" type="ORF">CIK91_13910</name>
</gene>
<reference evidence="15 16" key="1">
    <citation type="submission" date="2017-08" db="EMBL/GenBank/DDBJ databases">
        <title>Comparative genomics of non-oral Prevotella species.</title>
        <authorList>
            <person name="Accetto T."/>
            <person name="Nograsek B."/>
            <person name="Avgustin G."/>
        </authorList>
    </citation>
    <scope>NUCLEOTIDE SEQUENCE [LARGE SCALE GENOMIC DNA]</scope>
    <source>
        <strain evidence="15 16">TC1-1</strain>
    </source>
</reference>
<evidence type="ECO:0000313" key="15">
    <source>
        <dbReference type="EMBL" id="OYP53065.1"/>
    </source>
</evidence>
<keyword evidence="16" id="KW-1185">Reference proteome</keyword>
<evidence type="ECO:0000256" key="1">
    <source>
        <dbReference type="ARBA" id="ARBA00004571"/>
    </source>
</evidence>
<dbReference type="PROSITE" id="PS52016">
    <property type="entry name" value="TONB_DEPENDENT_REC_3"/>
    <property type="match status" value="1"/>
</dbReference>
<dbReference type="InterPro" id="IPR037066">
    <property type="entry name" value="Plug_dom_sf"/>
</dbReference>
<keyword evidence="2 10" id="KW-0813">Transport</keyword>
<dbReference type="Pfam" id="PF07715">
    <property type="entry name" value="Plug"/>
    <property type="match status" value="1"/>
</dbReference>
<dbReference type="InterPro" id="IPR012910">
    <property type="entry name" value="Plug_dom"/>
</dbReference>
<evidence type="ECO:0000256" key="5">
    <source>
        <dbReference type="ARBA" id="ARBA00022729"/>
    </source>
</evidence>
<feature type="signal peptide" evidence="12">
    <location>
        <begin position="1"/>
        <end position="21"/>
    </location>
</feature>
<accession>A0ABX4ELS2</accession>
<evidence type="ECO:0008006" key="17">
    <source>
        <dbReference type="Google" id="ProtNLM"/>
    </source>
</evidence>
<evidence type="ECO:0000256" key="2">
    <source>
        <dbReference type="ARBA" id="ARBA00022448"/>
    </source>
</evidence>
<evidence type="ECO:0000313" key="16">
    <source>
        <dbReference type="Proteomes" id="UP000216189"/>
    </source>
</evidence>
<feature type="domain" description="TonB-dependent receptor-like beta-barrel" evidence="13">
    <location>
        <begin position="267"/>
        <end position="663"/>
    </location>
</feature>
<evidence type="ECO:0000256" key="10">
    <source>
        <dbReference type="PROSITE-ProRule" id="PRU01360"/>
    </source>
</evidence>
<dbReference type="PANTHER" id="PTHR30069:SF29">
    <property type="entry name" value="HEMOGLOBIN AND HEMOGLOBIN-HAPTOGLOBIN-BINDING PROTEIN 1-RELATED"/>
    <property type="match status" value="1"/>
</dbReference>
<dbReference type="CDD" id="cd01347">
    <property type="entry name" value="ligand_gated_channel"/>
    <property type="match status" value="1"/>
</dbReference>
<name>A0ABX4ELS2_SEGBR</name>
<sequence>MKKSQYVLALALCTNVTSALAVQEYSQDTMGLAGIHDLEQVVVTGNGHHELVKNSTTPVHVMTAADIAKAGITDFQNALTRLVPNVQFAPSAMGSYIRLNGLGNKYILILINGQKVIGDISGNIDLNQINMGQIKRIEVLNGAASALYGSDAIGGVINIITSQPKDKLVSAVSDTHIGAHGALTQNANLNIHTGWLSSYTSFSHNELNSWRNNNYEYTGDAPEGEMTLSLQPLVVGYKQNMILQRFELRPINRLLMYAEGSFNYKITDRPRKQDGWSSGYDYDMRFKTQRWTAGAKYEFNANHSLQVDFLSHTFRYGNEYMTDVTSKGVITYHIGDYSQSKKQNLYDLEVKNINHFYTGSTTIFGGEWKNEFLNATSGDVNKHVYNISGYTQHDTKLLTNLRATVGVRFDHNEAFGNHFSPKVAFLYNPSSFRFRANYALGFRAPGLDELYYHYYKSSMGGKPVVTFGNKDLSPETSNYVSISAGYGNSVFSVDVTGYLNFVDDMIIKDVVAIDDAAKQMLLASFPEDLTEASFTKMTTYNRYMNSDKGIVRGVNANLSVYPCNGLTFTANYAYTYATTKTDGEWIPLERTVRNSVTLVANYNHTWWNKYTLNVNLNGRLQSKTYYPGYEDAPGYGVWNLNTSHNFVLSKYLQVEPSLGIDNIFNQVDNRIDWTNRRYANYNPGTSVVFGVKVRFN</sequence>
<dbReference type="InterPro" id="IPR036942">
    <property type="entry name" value="Beta-barrel_TonB_sf"/>
</dbReference>
<evidence type="ECO:0000256" key="9">
    <source>
        <dbReference type="ARBA" id="ARBA00023237"/>
    </source>
</evidence>
<feature type="domain" description="TonB-dependent receptor plug" evidence="14">
    <location>
        <begin position="53"/>
        <end position="156"/>
    </location>
</feature>
<dbReference type="Pfam" id="PF00593">
    <property type="entry name" value="TonB_dep_Rec_b-barrel"/>
    <property type="match status" value="1"/>
</dbReference>
<dbReference type="PANTHER" id="PTHR30069">
    <property type="entry name" value="TONB-DEPENDENT OUTER MEMBRANE RECEPTOR"/>
    <property type="match status" value="1"/>
</dbReference>
<dbReference type="RefSeq" id="WP_094449145.1">
    <property type="nucleotide sequence ID" value="NZ_CP091802.1"/>
</dbReference>
<keyword evidence="7 10" id="KW-0472">Membrane</keyword>
<comment type="caution">
    <text evidence="15">The sequence shown here is derived from an EMBL/GenBank/DDBJ whole genome shotgun (WGS) entry which is preliminary data.</text>
</comment>
<dbReference type="Gene3D" id="2.40.170.20">
    <property type="entry name" value="TonB-dependent receptor, beta-barrel domain"/>
    <property type="match status" value="1"/>
</dbReference>
<evidence type="ECO:0000256" key="8">
    <source>
        <dbReference type="ARBA" id="ARBA00023170"/>
    </source>
</evidence>